<dbReference type="EMBL" id="CP046115">
    <property type="protein sequence ID" value="QGN38164.1"/>
    <property type="molecule type" value="Genomic_DNA"/>
</dbReference>
<dbReference type="InterPro" id="IPR011990">
    <property type="entry name" value="TPR-like_helical_dom_sf"/>
</dbReference>
<dbReference type="AlphaFoldDB" id="A0A6B8MVD8"/>
<dbReference type="InterPro" id="IPR034122">
    <property type="entry name" value="Retropepsin-like_bacterial"/>
</dbReference>
<sequence>MHRGDYAQIIAEKQARLTEEPQNHALRWELAQDELMSGNLTAAENSLLPLLTVPAWQERSSWSLGLIHYLRGQYARAEKYYASVNRDSFYYQKSRAGLLYVYYQTGQFSKAKTLFNSDEELQQFSENEQALLALMNDFGDSQPYRPQWRENKSVLPFIAMNNLPVVSVSVNGKPINVFIDTGADLLVLKSATAKQMGIKPVASYTGIYAGGKTAETTYSRLARLDLAAVTLHDVPIDLVEFPPEWVFTDEKTGKTIEVDGILSTGVFHQFLTTLDYPGRQLILKPRGDAVSTAKAAAAEIPFILDGTHFMIVQGAVNGKEGMTFFLDSGLDDAEASILLQQGALDYAGIKRDERDAFTPENSKGGLGGGGFAITRLRIDSVALGALKQTALIGLFGVLPEALYHTESGMILDGFLSHQFLRHYKWTIDFDSMTMTFQ</sequence>
<evidence type="ECO:0008006" key="3">
    <source>
        <dbReference type="Google" id="ProtNLM"/>
    </source>
</evidence>
<gene>
    <name evidence="1" type="ORF">GJ746_13010</name>
</gene>
<protein>
    <recommendedName>
        <fullName evidence="3">Peptidase A2 domain-containing protein</fullName>
    </recommendedName>
</protein>
<accession>A0A6B8MVD8</accession>
<reference evidence="1 2" key="1">
    <citation type="submission" date="2019-11" db="EMBL/GenBank/DDBJ databases">
        <title>Isolation and Application of One Kind of P-Hydroxybenzoic Acid Degrading Bacterium in Mitigating Cropping Obstacle of Cucumber.</title>
        <authorList>
            <person name="Wu F."/>
            <person name="An Y."/>
        </authorList>
    </citation>
    <scope>NUCLEOTIDE SEQUENCE [LARGE SCALE GENOMIC DNA]</scope>
    <source>
        <strain evidence="1 2">P620</strain>
    </source>
</reference>
<dbReference type="OrthoDB" id="3521766at2"/>
<dbReference type="Gene3D" id="1.25.40.10">
    <property type="entry name" value="Tetratricopeptide repeat domain"/>
    <property type="match status" value="1"/>
</dbReference>
<name>A0A6B8MVD8_KLEOX</name>
<dbReference type="Gene3D" id="2.40.70.10">
    <property type="entry name" value="Acid Proteases"/>
    <property type="match status" value="2"/>
</dbReference>
<evidence type="ECO:0000313" key="2">
    <source>
        <dbReference type="Proteomes" id="UP000427108"/>
    </source>
</evidence>
<dbReference type="InterPro" id="IPR021109">
    <property type="entry name" value="Peptidase_aspartic_dom_sf"/>
</dbReference>
<dbReference type="CDD" id="cd05483">
    <property type="entry name" value="retropepsin_like_bacteria"/>
    <property type="match status" value="1"/>
</dbReference>
<proteinExistence type="predicted"/>
<dbReference type="SUPFAM" id="SSF50630">
    <property type="entry name" value="Acid proteases"/>
    <property type="match status" value="1"/>
</dbReference>
<evidence type="ECO:0000313" key="1">
    <source>
        <dbReference type="EMBL" id="QGN38164.1"/>
    </source>
</evidence>
<dbReference type="SUPFAM" id="SSF48452">
    <property type="entry name" value="TPR-like"/>
    <property type="match status" value="1"/>
</dbReference>
<dbReference type="Proteomes" id="UP000427108">
    <property type="component" value="Chromosome"/>
</dbReference>
<organism evidence="1 2">
    <name type="scientific">Klebsiella oxytoca</name>
    <dbReference type="NCBI Taxonomy" id="571"/>
    <lineage>
        <taxon>Bacteria</taxon>
        <taxon>Pseudomonadati</taxon>
        <taxon>Pseudomonadota</taxon>
        <taxon>Gammaproteobacteria</taxon>
        <taxon>Enterobacterales</taxon>
        <taxon>Enterobacteriaceae</taxon>
        <taxon>Klebsiella/Raoultella group</taxon>
        <taxon>Klebsiella</taxon>
    </lineage>
</organism>
<dbReference type="Pfam" id="PF13650">
    <property type="entry name" value="Asp_protease_2"/>
    <property type="match status" value="1"/>
</dbReference>